<name>A0AAN3UY83_CAMJU</name>
<comment type="caution">
    <text evidence="1">The sequence shown here is derived from an EMBL/GenBank/DDBJ whole genome shotgun (WGS) entry which is preliminary data.</text>
</comment>
<dbReference type="RefSeq" id="WP_002881839.1">
    <property type="nucleotide sequence ID" value="NZ_JBMJAP010000022.1"/>
</dbReference>
<protein>
    <submittedName>
        <fullName evidence="1">Uncharacterized protein</fullName>
    </submittedName>
</protein>
<dbReference type="AlphaFoldDB" id="A0AAN3UY83"/>
<dbReference type="EMBL" id="AAYVUT010000020">
    <property type="protein sequence ID" value="EHB2512618.1"/>
    <property type="molecule type" value="Genomic_DNA"/>
</dbReference>
<accession>A0AAN3UY83</accession>
<organism evidence="1 2">
    <name type="scientific">Campylobacter jejuni</name>
    <dbReference type="NCBI Taxonomy" id="197"/>
    <lineage>
        <taxon>Bacteria</taxon>
        <taxon>Pseudomonadati</taxon>
        <taxon>Campylobacterota</taxon>
        <taxon>Epsilonproteobacteria</taxon>
        <taxon>Campylobacterales</taxon>
        <taxon>Campylobacteraceae</taxon>
        <taxon>Campylobacter</taxon>
    </lineage>
</organism>
<evidence type="ECO:0000313" key="2">
    <source>
        <dbReference type="Proteomes" id="UP000735326"/>
    </source>
</evidence>
<dbReference type="Proteomes" id="UP000735326">
    <property type="component" value="Unassembled WGS sequence"/>
</dbReference>
<proteinExistence type="predicted"/>
<gene>
    <name evidence="1" type="ORF">JYC20_001824</name>
</gene>
<sequence length="108" mass="12690">MDNKGLITKLRDNAELPWAAYGYFHLANESYKPEENSKDWKRLKYFRDIKEDTTQSVFPTLIDILNIEYKYFKDEKTGKLKMASLMMSYLVATSPNSKPNNSFLAMIY</sequence>
<evidence type="ECO:0000313" key="1">
    <source>
        <dbReference type="EMBL" id="EHB2512618.1"/>
    </source>
</evidence>
<reference evidence="1" key="1">
    <citation type="submission" date="2021-02" db="EMBL/GenBank/DDBJ databases">
        <authorList>
            <consortium name="PulseNet: The National Subtyping Network for Foodborne Disease Surveillance"/>
        </authorList>
    </citation>
    <scope>NUCLEOTIDE SEQUENCE</scope>
    <source>
        <strain evidence="1">PNUSAC020384</strain>
    </source>
</reference>